<dbReference type="RefSeq" id="XP_068369620.1">
    <property type="nucleotide sequence ID" value="XM_068490894.1"/>
</dbReference>
<sequence>MSDANSEKPSNQPDDLQDEMESFDDMEKNFHRVVQDLVNDRTLDNFRVEYENLHKALVTSHEHNGILIEKCKKLNNEILANANKVSSVMNLSQDDQRTIAGLRHEFEKAWKMVEVSQERENKSRDVIDGMKVEISNLSRLVEQGGAMAFTQEASLQEITDEIAQLKKEIIVQTTQLETMTKDVTDSKNAHKTMKETLEKLTNEFHELTTALEAEKENNKIMSANTEATHSEIKSVKDEYNELQKVFDQKIEEINEKKAIIEELNDAMKEEVANMKSANEDERMNHSMIKTVEKVLEDKIKANNKLKDDVKAYDYRFQLKDEEMEKLNDKLRVIKNEYDKTKVFYDEIKGHQKMVNEEKDHMRTKVNECRKEIYLLTAEHFETTSNNLGLRRDMEKHRTEYHTIISKKGTEKGETKFVEEQNKILVNEMLGMKVVSHDQRKKIANINQEIEQYKVRGSEAKSNRFQIQEEVRIREELLDAKNIDLSKAFEQIKKQDSMLETMQNERDFACRQLELAIKGNEEIDDENKALILTIRGLKDDIRNKDKLCLETHMKAKKIVNSLAGLTRDVMTLKEKIKELDSLCTEHRNKIQRSLYLIGQADLDIKKQKQVVSDIQYSSLSLDSSVTKRANEIQILQEKAETVKSLINTGASVYRQLNEKVKIAHEELLFEVKKHQELLGKVDHRRALQLELIRIQKSLLQESGKCRALEDELEKPMNVHRWRFIEGTNPELAQLLRMTHELRDRLMMQISAMQRIKETQKTVQEKAKTMENHLTNSYNGDYDEEFKFLSEVLRQKQQQFHLIQQKVNEQQTNVESQKELVNVMRNMVREEKTEYFESKKKVDQIRATTSLSTARTTTRSSSRNANPNASISVASNVSAAIANKQPTSQCETKFIGGGFAVGGIARKESPDKTDKKCLSPASRLLGTKSALASPHIVQPKSASTIQKRNRPPGWNPQRGAMKPFLPTVTQGS</sequence>
<feature type="region of interest" description="Disordered" evidence="3">
    <location>
        <begin position="934"/>
        <end position="970"/>
    </location>
</feature>
<accession>A0A1J4L3D3</accession>
<gene>
    <name evidence="4" type="ORF">TRFO_02765</name>
</gene>
<protein>
    <submittedName>
        <fullName evidence="4">Coiled-coil domain containing 147</fullName>
    </submittedName>
</protein>
<name>A0A1J4L3D3_9EUKA</name>
<evidence type="ECO:0000256" key="2">
    <source>
        <dbReference type="SAM" id="Coils"/>
    </source>
</evidence>
<comment type="caution">
    <text evidence="4">The sequence shown here is derived from an EMBL/GenBank/DDBJ whole genome shotgun (WGS) entry which is preliminary data.</text>
</comment>
<feature type="coiled-coil region" evidence="2">
    <location>
        <begin position="435"/>
        <end position="504"/>
    </location>
</feature>
<dbReference type="PANTHER" id="PTHR32083:SF0">
    <property type="entry name" value="CILIA AND FLAGELLA-ASSOCIATED PROTEIN 58"/>
    <property type="match status" value="1"/>
</dbReference>
<proteinExistence type="predicted"/>
<organism evidence="4 5">
    <name type="scientific">Tritrichomonas foetus</name>
    <dbReference type="NCBI Taxonomy" id="1144522"/>
    <lineage>
        <taxon>Eukaryota</taxon>
        <taxon>Metamonada</taxon>
        <taxon>Parabasalia</taxon>
        <taxon>Tritrichomonadida</taxon>
        <taxon>Tritrichomonadidae</taxon>
        <taxon>Tritrichomonas</taxon>
    </lineage>
</organism>
<evidence type="ECO:0000313" key="4">
    <source>
        <dbReference type="EMBL" id="OHT16484.1"/>
    </source>
</evidence>
<keyword evidence="5" id="KW-1185">Reference proteome</keyword>
<feature type="region of interest" description="Disordered" evidence="3">
    <location>
        <begin position="845"/>
        <end position="867"/>
    </location>
</feature>
<reference evidence="4" key="1">
    <citation type="submission" date="2016-10" db="EMBL/GenBank/DDBJ databases">
        <authorList>
            <person name="Benchimol M."/>
            <person name="Almeida L.G."/>
            <person name="Vasconcelos A.T."/>
            <person name="Perreira-Neves A."/>
            <person name="Rosa I.A."/>
            <person name="Tasca T."/>
            <person name="Bogo M.R."/>
            <person name="de Souza W."/>
        </authorList>
    </citation>
    <scope>NUCLEOTIDE SEQUENCE [LARGE SCALE GENOMIC DNA]</scope>
    <source>
        <strain evidence="4">K</strain>
    </source>
</reference>
<keyword evidence="1 2" id="KW-0175">Coiled coil</keyword>
<dbReference type="AlphaFoldDB" id="A0A1J4L3D3"/>
<feature type="coiled-coil region" evidence="2">
    <location>
        <begin position="148"/>
        <end position="336"/>
    </location>
</feature>
<dbReference type="EMBL" id="MLAK01000111">
    <property type="protein sequence ID" value="OHT16484.1"/>
    <property type="molecule type" value="Genomic_DNA"/>
</dbReference>
<dbReference type="GeneID" id="94825598"/>
<dbReference type="VEuPathDB" id="TrichDB:TRFO_02765"/>
<dbReference type="Proteomes" id="UP000179807">
    <property type="component" value="Unassembled WGS sequence"/>
</dbReference>
<feature type="coiled-coil region" evidence="2">
    <location>
        <begin position="561"/>
        <end position="588"/>
    </location>
</feature>
<dbReference type="OrthoDB" id="264785at2759"/>
<dbReference type="GO" id="GO:0005856">
    <property type="term" value="C:cytoskeleton"/>
    <property type="evidence" value="ECO:0007669"/>
    <property type="project" value="TreeGrafter"/>
</dbReference>
<evidence type="ECO:0000313" key="5">
    <source>
        <dbReference type="Proteomes" id="UP000179807"/>
    </source>
</evidence>
<evidence type="ECO:0000256" key="3">
    <source>
        <dbReference type="SAM" id="MobiDB-lite"/>
    </source>
</evidence>
<dbReference type="PANTHER" id="PTHR32083">
    <property type="entry name" value="CILIA AND FLAGELLA-ASSOCIATED PROTEIN 58-RELATED"/>
    <property type="match status" value="1"/>
</dbReference>
<evidence type="ECO:0000256" key="1">
    <source>
        <dbReference type="ARBA" id="ARBA00023054"/>
    </source>
</evidence>